<proteinExistence type="predicted"/>
<sequence>MDISEEEVDTDSATGSKESSVGENSLDSIQSEEHDDDSASGSSDGEMILDLLLDDMSDDLTDQLDDIIAPRIPSLRALQTSNNQLLERSDYKYTVFHAMTALNNLTGVRMWSPLYLASMRHIQADVTHREAFFAFPDPEDKICFLEYRTGKKRDE</sequence>
<feature type="region of interest" description="Disordered" evidence="1">
    <location>
        <begin position="1"/>
        <end position="43"/>
    </location>
</feature>
<gene>
    <name evidence="2" type="ORF">CARUB_v10014823mg</name>
</gene>
<name>R0I170_9BRAS</name>
<keyword evidence="3" id="KW-1185">Reference proteome</keyword>
<dbReference type="OrthoDB" id="1078945at2759"/>
<feature type="compositionally biased region" description="Polar residues" evidence="1">
    <location>
        <begin position="11"/>
        <end position="29"/>
    </location>
</feature>
<organism evidence="2 3">
    <name type="scientific">Capsella rubella</name>
    <dbReference type="NCBI Taxonomy" id="81985"/>
    <lineage>
        <taxon>Eukaryota</taxon>
        <taxon>Viridiplantae</taxon>
        <taxon>Streptophyta</taxon>
        <taxon>Embryophyta</taxon>
        <taxon>Tracheophyta</taxon>
        <taxon>Spermatophyta</taxon>
        <taxon>Magnoliopsida</taxon>
        <taxon>eudicotyledons</taxon>
        <taxon>Gunneridae</taxon>
        <taxon>Pentapetalae</taxon>
        <taxon>rosids</taxon>
        <taxon>malvids</taxon>
        <taxon>Brassicales</taxon>
        <taxon>Brassicaceae</taxon>
        <taxon>Camelineae</taxon>
        <taxon>Capsella</taxon>
    </lineage>
</organism>
<dbReference type="Proteomes" id="UP000029121">
    <property type="component" value="Unassembled WGS sequence"/>
</dbReference>
<accession>R0I170</accession>
<dbReference type="eggNOG" id="KOG4585">
    <property type="taxonomic scope" value="Eukaryota"/>
</dbReference>
<dbReference type="AlphaFoldDB" id="R0I170"/>
<reference evidence="3" key="1">
    <citation type="journal article" date="2013" name="Nat. Genet.">
        <title>The Capsella rubella genome and the genomic consequences of rapid mating system evolution.</title>
        <authorList>
            <person name="Slotte T."/>
            <person name="Hazzouri K.M."/>
            <person name="Agren J.A."/>
            <person name="Koenig D."/>
            <person name="Maumus F."/>
            <person name="Guo Y.L."/>
            <person name="Steige K."/>
            <person name="Platts A.E."/>
            <person name="Escobar J.S."/>
            <person name="Newman L.K."/>
            <person name="Wang W."/>
            <person name="Mandakova T."/>
            <person name="Vello E."/>
            <person name="Smith L.M."/>
            <person name="Henz S.R."/>
            <person name="Steffen J."/>
            <person name="Takuno S."/>
            <person name="Brandvain Y."/>
            <person name="Coop G."/>
            <person name="Andolfatto P."/>
            <person name="Hu T.T."/>
            <person name="Blanchette M."/>
            <person name="Clark R.M."/>
            <person name="Quesneville H."/>
            <person name="Nordborg M."/>
            <person name="Gaut B.S."/>
            <person name="Lysak M.A."/>
            <person name="Jenkins J."/>
            <person name="Grimwood J."/>
            <person name="Chapman J."/>
            <person name="Prochnik S."/>
            <person name="Shu S."/>
            <person name="Rokhsar D."/>
            <person name="Schmutz J."/>
            <person name="Weigel D."/>
            <person name="Wright S.I."/>
        </authorList>
    </citation>
    <scope>NUCLEOTIDE SEQUENCE [LARGE SCALE GENOMIC DNA]</scope>
    <source>
        <strain evidence="3">cv. Monte Gargano</strain>
    </source>
</reference>
<dbReference type="KEGG" id="crb:17893868"/>
<evidence type="ECO:0000313" key="3">
    <source>
        <dbReference type="Proteomes" id="UP000029121"/>
    </source>
</evidence>
<evidence type="ECO:0000256" key="1">
    <source>
        <dbReference type="SAM" id="MobiDB-lite"/>
    </source>
</evidence>
<evidence type="ECO:0000313" key="2">
    <source>
        <dbReference type="EMBL" id="EOA31625.1"/>
    </source>
</evidence>
<protein>
    <submittedName>
        <fullName evidence="2">Uncharacterized protein</fullName>
    </submittedName>
</protein>
<feature type="compositionally biased region" description="Acidic residues" evidence="1">
    <location>
        <begin position="1"/>
        <end position="10"/>
    </location>
</feature>
<dbReference type="EMBL" id="KB870807">
    <property type="protein sequence ID" value="EOA31625.1"/>
    <property type="molecule type" value="Genomic_DNA"/>
</dbReference>